<reference evidence="1" key="1">
    <citation type="journal article" date="2022" name="Front. Genet.">
        <title>Chromosome-Scale Assembly of the Dendrobium nobile Genome Provides Insights Into the Molecular Mechanism of the Biosynthesis of the Medicinal Active Ingredient of Dendrobium.</title>
        <authorList>
            <person name="Xu Q."/>
            <person name="Niu S.-C."/>
            <person name="Li K.-L."/>
            <person name="Zheng P.-J."/>
            <person name="Zhang X.-J."/>
            <person name="Jia Y."/>
            <person name="Liu Y."/>
            <person name="Niu Y.-X."/>
            <person name="Yu L.-H."/>
            <person name="Chen D.-F."/>
            <person name="Zhang G.-Q."/>
        </authorList>
    </citation>
    <scope>NUCLEOTIDE SEQUENCE</scope>
    <source>
        <tissue evidence="1">Leaf</tissue>
    </source>
</reference>
<name>A0A8T3BFX3_DENNO</name>
<proteinExistence type="predicted"/>
<sequence length="64" mass="6697">MGRGIRAKIDDVGSGTTLEASLVDLRVGRVVGSIYGSCANDRATSARAAAMRAAAVFQRREKEG</sequence>
<dbReference type="Proteomes" id="UP000829196">
    <property type="component" value="Unassembled WGS sequence"/>
</dbReference>
<evidence type="ECO:0000313" key="2">
    <source>
        <dbReference type="Proteomes" id="UP000829196"/>
    </source>
</evidence>
<keyword evidence="2" id="KW-1185">Reference proteome</keyword>
<dbReference type="AlphaFoldDB" id="A0A8T3BFX3"/>
<accession>A0A8T3BFX3</accession>
<comment type="caution">
    <text evidence="1">The sequence shown here is derived from an EMBL/GenBank/DDBJ whole genome shotgun (WGS) entry which is preliminary data.</text>
</comment>
<gene>
    <name evidence="1" type="ORF">KFK09_011919</name>
</gene>
<protein>
    <submittedName>
        <fullName evidence="1">Uncharacterized protein</fullName>
    </submittedName>
</protein>
<evidence type="ECO:0000313" key="1">
    <source>
        <dbReference type="EMBL" id="KAI0511294.1"/>
    </source>
</evidence>
<organism evidence="1 2">
    <name type="scientific">Dendrobium nobile</name>
    <name type="common">Orchid</name>
    <dbReference type="NCBI Taxonomy" id="94219"/>
    <lineage>
        <taxon>Eukaryota</taxon>
        <taxon>Viridiplantae</taxon>
        <taxon>Streptophyta</taxon>
        <taxon>Embryophyta</taxon>
        <taxon>Tracheophyta</taxon>
        <taxon>Spermatophyta</taxon>
        <taxon>Magnoliopsida</taxon>
        <taxon>Liliopsida</taxon>
        <taxon>Asparagales</taxon>
        <taxon>Orchidaceae</taxon>
        <taxon>Epidendroideae</taxon>
        <taxon>Malaxideae</taxon>
        <taxon>Dendrobiinae</taxon>
        <taxon>Dendrobium</taxon>
    </lineage>
</organism>
<dbReference type="EMBL" id="JAGYWB010000009">
    <property type="protein sequence ID" value="KAI0511294.1"/>
    <property type="molecule type" value="Genomic_DNA"/>
</dbReference>